<reference evidence="3 4" key="1">
    <citation type="submission" date="2023-08" db="EMBL/GenBank/DDBJ databases">
        <authorList>
            <person name="Park J.-S."/>
        </authorList>
    </citation>
    <scope>NUCLEOTIDE SEQUENCE [LARGE SCALE GENOMIC DNA]</scope>
    <source>
        <strain evidence="3 4">2205SS18-9</strain>
    </source>
</reference>
<keyword evidence="4" id="KW-1185">Reference proteome</keyword>
<proteinExistence type="predicted"/>
<dbReference type="InterPro" id="IPR055831">
    <property type="entry name" value="DUF7408"/>
</dbReference>
<dbReference type="SUPFAM" id="SSF52317">
    <property type="entry name" value="Class I glutamine amidotransferase-like"/>
    <property type="match status" value="1"/>
</dbReference>
<keyword evidence="1" id="KW-1133">Transmembrane helix</keyword>
<feature type="transmembrane region" description="Helical" evidence="1">
    <location>
        <begin position="365"/>
        <end position="386"/>
    </location>
</feature>
<dbReference type="Pfam" id="PF24157">
    <property type="entry name" value="DUF7408"/>
    <property type="match status" value="1"/>
</dbReference>
<evidence type="ECO:0000313" key="3">
    <source>
        <dbReference type="EMBL" id="MDP5273118.1"/>
    </source>
</evidence>
<organism evidence="3 4">
    <name type="scientific">Chengkuizengella axinellae</name>
    <dbReference type="NCBI Taxonomy" id="3064388"/>
    <lineage>
        <taxon>Bacteria</taxon>
        <taxon>Bacillati</taxon>
        <taxon>Bacillota</taxon>
        <taxon>Bacilli</taxon>
        <taxon>Bacillales</taxon>
        <taxon>Paenibacillaceae</taxon>
        <taxon>Chengkuizengella</taxon>
    </lineage>
</organism>
<evidence type="ECO:0000313" key="4">
    <source>
        <dbReference type="Proteomes" id="UP001231941"/>
    </source>
</evidence>
<dbReference type="EMBL" id="JAVAMP010000001">
    <property type="protein sequence ID" value="MDP5273118.1"/>
    <property type="molecule type" value="Genomic_DNA"/>
</dbReference>
<keyword evidence="1" id="KW-0472">Membrane</keyword>
<dbReference type="InterPro" id="IPR029062">
    <property type="entry name" value="Class_I_gatase-like"/>
</dbReference>
<comment type="caution">
    <text evidence="3">The sequence shown here is derived from an EMBL/GenBank/DDBJ whole genome shotgun (WGS) entry which is preliminary data.</text>
</comment>
<gene>
    <name evidence="3" type="ORF">Q5Y73_03290</name>
</gene>
<accession>A0ABT9IV10</accession>
<feature type="transmembrane region" description="Helical" evidence="1">
    <location>
        <begin position="395"/>
        <end position="415"/>
    </location>
</feature>
<evidence type="ECO:0000259" key="2">
    <source>
        <dbReference type="Pfam" id="PF24157"/>
    </source>
</evidence>
<dbReference type="Gene3D" id="3.40.50.880">
    <property type="match status" value="1"/>
</dbReference>
<keyword evidence="1" id="KW-0812">Transmembrane</keyword>
<feature type="domain" description="DUF7408" evidence="2">
    <location>
        <begin position="175"/>
        <end position="309"/>
    </location>
</feature>
<dbReference type="RefSeq" id="WP_305990407.1">
    <property type="nucleotide sequence ID" value="NZ_JAVAMP010000001.1"/>
</dbReference>
<feature type="transmembrane region" description="Helical" evidence="1">
    <location>
        <begin position="7"/>
        <end position="25"/>
    </location>
</feature>
<dbReference type="Proteomes" id="UP001231941">
    <property type="component" value="Unassembled WGS sequence"/>
</dbReference>
<name>A0ABT9IV10_9BACL</name>
<protein>
    <recommendedName>
        <fullName evidence="2">DUF7408 domain-containing protein</fullName>
    </recommendedName>
</protein>
<evidence type="ECO:0000256" key="1">
    <source>
        <dbReference type="SAM" id="Phobius"/>
    </source>
</evidence>
<sequence>MIRFRSSSIYVVFVILFTISLFLGIHNEVSYAEEKPLNLQIEPANDGRVSESEWLPIKFTITNPGDDLQGEFVVQVFDRDGEDEAYVQELDLPKNTTKVFWMLLPGQGYNANNHKISFYENSFDNGDEISFDKKVFIISSSGYETKLEVGVLASDPDTINFIGLIGQNQYKINRVHLQEEDLPSEAIMLQGFDLIVINDFNTESLSDAQIQAIINWTKQGGKLMIAGGASYPKSANGFEEISPVKYTGTLSVQNLSSLENIASEEVIFNNDFTISQAELIQGNILISENETPLYAERKFGLGSVIYSAYDLSLDPIASWSGNKKVWNYLLQDEISELMYTDSVYRDVWELDRALDRFESLNTPPFTILVIVFFVYIIVVAPILYFILKVLDKREWGWWIIPSIAILSSMCIYFIGASDRNSTLAQSLSIINLDAEGTGTKLSAASVFVPKGGTYSIETNEPQHISTFLEYRNTRNTSGSVKSVTYFEEGQTNIEYRDVPYWSIRKVWMEGNQIQSFGKLQYNIQYSSKGFEGEITNLTDVDLNDLSIVMNQSVYRIGDLKAGKTVSINKIYSAQNLYNDQIVDKILLNQYGSNQYQNTNQERALLLFALQHIGMNDRYGNIKSTEPYIVGLSKDQDHNILIDGEEVLSNNLNVWIQPLDMELMNENNLYIPSGYIQPYFNTVNVSNFNIFDSNMEIGQGELIIEYVLPDIENANYSRINFTGNLLHTYFEIWNEFEQTWEPFDANIDEGASDYITSNNKIQIRILKDTSNLVTLEIPKISLEGTVEE</sequence>